<feature type="region of interest" description="Disordered" evidence="1">
    <location>
        <begin position="1"/>
        <end position="83"/>
    </location>
</feature>
<organism evidence="2 3">
    <name type="scientific">Iodidimonas nitroreducens</name>
    <dbReference type="NCBI Taxonomy" id="1236968"/>
    <lineage>
        <taxon>Bacteria</taxon>
        <taxon>Pseudomonadati</taxon>
        <taxon>Pseudomonadota</taxon>
        <taxon>Alphaproteobacteria</taxon>
        <taxon>Iodidimonadales</taxon>
        <taxon>Iodidimonadaceae</taxon>
        <taxon>Iodidimonas</taxon>
    </lineage>
</organism>
<accession>A0A5A7N5Q2</accession>
<name>A0A5A7N5Q2_9PROT</name>
<feature type="compositionally biased region" description="Basic and acidic residues" evidence="1">
    <location>
        <begin position="21"/>
        <end position="33"/>
    </location>
</feature>
<gene>
    <name evidence="2" type="ORF">JCM17846_13130</name>
</gene>
<comment type="caution">
    <text evidence="2">The sequence shown here is derived from an EMBL/GenBank/DDBJ whole genome shotgun (WGS) entry which is preliminary data.</text>
</comment>
<reference evidence="2 3" key="1">
    <citation type="submission" date="2019-09" db="EMBL/GenBank/DDBJ databases">
        <title>NBRP : Genome information of microbial organism related human and environment.</title>
        <authorList>
            <person name="Hattori M."/>
            <person name="Oshima K."/>
            <person name="Inaba H."/>
            <person name="Suda W."/>
            <person name="Sakamoto M."/>
            <person name="Iino T."/>
            <person name="Kitahara M."/>
            <person name="Oshida Y."/>
            <person name="Iida T."/>
            <person name="Kudo T."/>
            <person name="Itoh T."/>
            <person name="Ohkuma M."/>
        </authorList>
    </citation>
    <scope>NUCLEOTIDE SEQUENCE [LARGE SCALE GENOMIC DNA]</scope>
    <source>
        <strain evidence="2 3">Q-1</strain>
    </source>
</reference>
<dbReference type="Proteomes" id="UP000324996">
    <property type="component" value="Unassembled WGS sequence"/>
</dbReference>
<evidence type="ECO:0000313" key="2">
    <source>
        <dbReference type="EMBL" id="GER03631.1"/>
    </source>
</evidence>
<protein>
    <submittedName>
        <fullName evidence="2">Uncharacterized protein</fullName>
    </submittedName>
</protein>
<sequence>MDGGEQGEIEITPQNGDQAEAIDRAMDHRRFDQGHNQQKQSPWGQPVKTMGSPNKGDDGGHKCQPRASPSSITGPRQPMAARK</sequence>
<dbReference type="EMBL" id="BKCN01000005">
    <property type="protein sequence ID" value="GER03631.1"/>
    <property type="molecule type" value="Genomic_DNA"/>
</dbReference>
<proteinExistence type="predicted"/>
<evidence type="ECO:0000256" key="1">
    <source>
        <dbReference type="SAM" id="MobiDB-lite"/>
    </source>
</evidence>
<dbReference type="AlphaFoldDB" id="A0A5A7N5Q2"/>
<keyword evidence="3" id="KW-1185">Reference proteome</keyword>
<feature type="compositionally biased region" description="Polar residues" evidence="1">
    <location>
        <begin position="34"/>
        <end position="43"/>
    </location>
</feature>
<evidence type="ECO:0000313" key="3">
    <source>
        <dbReference type="Proteomes" id="UP000324996"/>
    </source>
</evidence>